<dbReference type="EMBL" id="WKKX01000021">
    <property type="protein sequence ID" value="MSE07371.1"/>
    <property type="molecule type" value="Genomic_DNA"/>
</dbReference>
<dbReference type="AlphaFoldDB" id="A0A6A8LMU1"/>
<keyword evidence="2" id="KW-0762">Sugar transport</keyword>
<dbReference type="PROSITE" id="PS51094">
    <property type="entry name" value="PTS_EIIA_TYPE_2"/>
    <property type="match status" value="1"/>
</dbReference>
<sequence>MALIHKDLVFTNLKFDNKTETLNFLSKKLYEAGYAKESFPLAVIDREKIFPTGLPTGIINVAIPHADSEYVNKSALAVATLENPITFNNMGNPDEELAVSFIIMMAIAEPHGQVTMLQKIMQIIQNQDYLQKLMSLKEDDLFTLLADEFDTITL</sequence>
<dbReference type="EMBL" id="CP114509">
    <property type="protein sequence ID" value="WHS17623.1"/>
    <property type="molecule type" value="Genomic_DNA"/>
</dbReference>
<reference evidence="5 6" key="1">
    <citation type="submission" date="2019-11" db="EMBL/GenBank/DDBJ databases">
        <title>Draft Genome Sequence of Plant Growth-Promoting Rhizosphere-Associated Bacteria.</title>
        <authorList>
            <person name="Vasilyev I.Y."/>
            <person name="Radchenko V."/>
            <person name="Ilnitskaya E.V."/>
        </authorList>
    </citation>
    <scope>NUCLEOTIDE SEQUENCE [LARGE SCALE GENOMIC DNA]</scope>
    <source>
        <strain evidence="3 6">VRA_01-1sq_f</strain>
        <strain evidence="2 5">VRA_1sq_f</strain>
    </source>
</reference>
<dbReference type="InterPro" id="IPR002178">
    <property type="entry name" value="PTS_EIIA_type-2_dom"/>
</dbReference>
<evidence type="ECO:0000313" key="6">
    <source>
        <dbReference type="Proteomes" id="UP000467635"/>
    </source>
</evidence>
<evidence type="ECO:0000313" key="4">
    <source>
        <dbReference type="EMBL" id="WHS17623.1"/>
    </source>
</evidence>
<dbReference type="InterPro" id="IPR051541">
    <property type="entry name" value="PTS_SugarTrans_NitroReg"/>
</dbReference>
<dbReference type="Proteomes" id="UP000467635">
    <property type="component" value="Unassembled WGS sequence"/>
</dbReference>
<dbReference type="PANTHER" id="PTHR47738">
    <property type="entry name" value="PTS SYSTEM FRUCTOSE-LIKE EIIA COMPONENT-RELATED"/>
    <property type="match status" value="1"/>
</dbReference>
<dbReference type="SUPFAM" id="SSF55804">
    <property type="entry name" value="Phoshotransferase/anion transport protein"/>
    <property type="match status" value="1"/>
</dbReference>
<accession>A0A6A8LMU1</accession>
<proteinExistence type="predicted"/>
<evidence type="ECO:0000313" key="7">
    <source>
        <dbReference type="Proteomes" id="UP001224533"/>
    </source>
</evidence>
<protein>
    <submittedName>
        <fullName evidence="2">PTS sugar transporter subunit IIA</fullName>
    </submittedName>
</protein>
<organism evidence="2 5">
    <name type="scientific">Ligilactobacillus salivarius</name>
    <dbReference type="NCBI Taxonomy" id="1624"/>
    <lineage>
        <taxon>Bacteria</taxon>
        <taxon>Bacillati</taxon>
        <taxon>Bacillota</taxon>
        <taxon>Bacilli</taxon>
        <taxon>Lactobacillales</taxon>
        <taxon>Lactobacillaceae</taxon>
        <taxon>Ligilactobacillus</taxon>
    </lineage>
</organism>
<evidence type="ECO:0000259" key="1">
    <source>
        <dbReference type="PROSITE" id="PS51094"/>
    </source>
</evidence>
<feature type="domain" description="PTS EIIA type-2" evidence="1">
    <location>
        <begin position="2"/>
        <end position="148"/>
    </location>
</feature>
<evidence type="ECO:0000313" key="5">
    <source>
        <dbReference type="Proteomes" id="UP000437575"/>
    </source>
</evidence>
<dbReference type="CDD" id="cd00211">
    <property type="entry name" value="PTS_IIA_fru"/>
    <property type="match status" value="1"/>
</dbReference>
<dbReference type="Gene3D" id="3.40.930.10">
    <property type="entry name" value="Mannitol-specific EII, Chain A"/>
    <property type="match status" value="1"/>
</dbReference>
<dbReference type="PANTHER" id="PTHR47738:SF3">
    <property type="entry name" value="PHOSPHOTRANSFERASE SYSTEM MANNITOL_FRUCTOSE-SPECIFIC IIA DOMAIN CONTAINING PROTEIN"/>
    <property type="match status" value="1"/>
</dbReference>
<dbReference type="Proteomes" id="UP000437575">
    <property type="component" value="Unassembled WGS sequence"/>
</dbReference>
<dbReference type="RefSeq" id="WP_283474097.1">
    <property type="nucleotide sequence ID" value="NZ_CP114501.1"/>
</dbReference>
<name>A0A6A8LMU1_9LACO</name>
<dbReference type="Pfam" id="PF00359">
    <property type="entry name" value="PTS_EIIA_2"/>
    <property type="match status" value="1"/>
</dbReference>
<evidence type="ECO:0000313" key="2">
    <source>
        <dbReference type="EMBL" id="MSE04563.1"/>
    </source>
</evidence>
<evidence type="ECO:0000313" key="3">
    <source>
        <dbReference type="EMBL" id="MSE07371.1"/>
    </source>
</evidence>
<dbReference type="EMBL" id="WKKZ01000022">
    <property type="protein sequence ID" value="MSE04563.1"/>
    <property type="molecule type" value="Genomic_DNA"/>
</dbReference>
<dbReference type="InterPro" id="IPR016152">
    <property type="entry name" value="PTrfase/Anion_transptr"/>
</dbReference>
<reference evidence="4 7" key="2">
    <citation type="submission" date="2022-12" db="EMBL/GenBank/DDBJ databases">
        <title>Assessment of beneficial effects and identification of host adaptation-associated genes of Ligilactobacillus salivarius isolated from Meles meles.</title>
        <authorList>
            <person name="Wang Y."/>
        </authorList>
    </citation>
    <scope>NUCLEOTIDE SEQUENCE [LARGE SCALE GENOMIC DNA]</scope>
    <source>
        <strain evidence="4 7">S35</strain>
    </source>
</reference>
<keyword evidence="2" id="KW-0813">Transport</keyword>
<dbReference type="Proteomes" id="UP001224533">
    <property type="component" value="Chromosome"/>
</dbReference>
<gene>
    <name evidence="3" type="ORF">GKC33_01155</name>
    <name evidence="2" type="ORF">GKC34_01555</name>
    <name evidence="4" type="ORF">O2U02_09270</name>
</gene>